<dbReference type="FunFam" id="4.10.49.10:FF:000001">
    <property type="entry name" value="Cytochrome c oxidase subunit 7C"/>
    <property type="match status" value="1"/>
</dbReference>
<keyword evidence="7 12" id="KW-0809">Transit peptide</keyword>
<dbReference type="CDD" id="cd00929">
    <property type="entry name" value="Cyt_c_Oxidase_VIIc"/>
    <property type="match status" value="1"/>
</dbReference>
<dbReference type="InterPro" id="IPR004202">
    <property type="entry name" value="COX7C/Cox8"/>
</dbReference>
<protein>
    <recommendedName>
        <fullName evidence="4 12">Cytochrome c oxidase subunit 7C, mitochondrial</fullName>
    </recommendedName>
    <alternativeName>
        <fullName evidence="11 12">Cytochrome c oxidase polypeptide VIIc</fullName>
    </alternativeName>
</protein>
<dbReference type="SUPFAM" id="SSF81427">
    <property type="entry name" value="Mitochondrial cytochrome c oxidase subunit VIIc (aka VIIIa)"/>
    <property type="match status" value="1"/>
</dbReference>
<accession>A0A8U0UR55</accession>
<feature type="transmembrane region" description="Helical" evidence="12">
    <location>
        <begin position="35"/>
        <end position="56"/>
    </location>
</feature>
<dbReference type="Pfam" id="PF02935">
    <property type="entry name" value="COX7C"/>
    <property type="match status" value="1"/>
</dbReference>
<evidence type="ECO:0000256" key="1">
    <source>
        <dbReference type="ARBA" id="ARBA00004434"/>
    </source>
</evidence>
<evidence type="ECO:0000256" key="7">
    <source>
        <dbReference type="ARBA" id="ARBA00022946"/>
    </source>
</evidence>
<evidence type="ECO:0000256" key="11">
    <source>
        <dbReference type="ARBA" id="ARBA00031140"/>
    </source>
</evidence>
<keyword evidence="9 12" id="KW-0496">Mitochondrion</keyword>
<evidence type="ECO:0000256" key="8">
    <source>
        <dbReference type="ARBA" id="ARBA00022989"/>
    </source>
</evidence>
<name>A0A8U0UR55_MUSPF</name>
<evidence type="ECO:0000256" key="6">
    <source>
        <dbReference type="ARBA" id="ARBA00022792"/>
    </source>
</evidence>
<dbReference type="AlphaFoldDB" id="A0A8U0UR55"/>
<evidence type="ECO:0000256" key="2">
    <source>
        <dbReference type="ARBA" id="ARBA00004673"/>
    </source>
</evidence>
<dbReference type="InterPro" id="IPR036636">
    <property type="entry name" value="COX7C/Cox8_sf"/>
</dbReference>
<keyword evidence="6 12" id="KW-0999">Mitochondrion inner membrane</keyword>
<evidence type="ECO:0000256" key="3">
    <source>
        <dbReference type="ARBA" id="ARBA00010514"/>
    </source>
</evidence>
<evidence type="ECO:0000313" key="14">
    <source>
        <dbReference type="RefSeq" id="XP_044924009.1"/>
    </source>
</evidence>
<evidence type="ECO:0000256" key="10">
    <source>
        <dbReference type="ARBA" id="ARBA00023136"/>
    </source>
</evidence>
<keyword evidence="13" id="KW-1185">Reference proteome</keyword>
<comment type="pathway">
    <text evidence="2 12">Energy metabolism; oxidative phosphorylation.</text>
</comment>
<dbReference type="PANTHER" id="PTHR13313">
    <property type="entry name" value="CYTOCHROME C OXIDASE SUBUNIT VIIC"/>
    <property type="match status" value="1"/>
</dbReference>
<dbReference type="RefSeq" id="XP_044924009.1">
    <property type="nucleotide sequence ID" value="XM_045068074.1"/>
</dbReference>
<sequence>MLGQSIPRFTTFVPCRSHYEEGPGKNRPFSLENKWWLLIMVTMYFGFGFAAPFLIIRHQQLKKRRMF</sequence>
<comment type="subcellular location">
    <subcellularLocation>
        <location evidence="1 12">Mitochondrion inner membrane</location>
        <topology evidence="1 12">Single-pass membrane protein</topology>
    </subcellularLocation>
</comment>
<gene>
    <name evidence="14" type="primary">LOC123388460</name>
</gene>
<dbReference type="Proteomes" id="UP000000715">
    <property type="component" value="Unplaced"/>
</dbReference>
<dbReference type="GO" id="GO:0006123">
    <property type="term" value="P:mitochondrial electron transport, cytochrome c to oxygen"/>
    <property type="evidence" value="ECO:0007669"/>
    <property type="project" value="UniProtKB-UniRule"/>
</dbReference>
<dbReference type="Gene3D" id="4.10.49.10">
    <property type="entry name" value="Cytochrome c oxidase subunit VIIc"/>
    <property type="match status" value="1"/>
</dbReference>
<dbReference type="GO" id="GO:0045277">
    <property type="term" value="C:respiratory chain complex IV"/>
    <property type="evidence" value="ECO:0007669"/>
    <property type="project" value="UniProtKB-UniRule"/>
</dbReference>
<keyword evidence="5 12" id="KW-0812">Transmembrane</keyword>
<keyword evidence="10 12" id="KW-0472">Membrane</keyword>
<dbReference type="GeneID" id="123388460"/>
<comment type="subunit">
    <text evidence="12">Component of the cytochrome c oxidase (complex IV, CIV), a multisubunit enzyme composed of 14 subunits. The complex is composed of a catalytic core of 3 subunits, encoded in the mitochondrial DNA, and 11 supernumerary subunits, which are encoded in the nuclear genome. The complex exists as a monomer or a dimer and forms supercomplexes (SCs) in the inner mitochondrial membrane with NADH-ubiquinone oxidoreductase (complex I, CI) and ubiquinol-cytochrome c oxidoreductase (cytochrome b-c1 complex, complex III, CIII), resulting in different assemblies (supercomplex SCI(1)III(2)IV(1) and megacomplex MCI(2)III(2)IV(2)).</text>
</comment>
<evidence type="ECO:0000256" key="4">
    <source>
        <dbReference type="ARBA" id="ARBA00017004"/>
    </source>
</evidence>
<organism evidence="13 14">
    <name type="scientific">Mustela putorius furo</name>
    <name type="common">European domestic ferret</name>
    <name type="synonym">Mustela furo</name>
    <dbReference type="NCBI Taxonomy" id="9669"/>
    <lineage>
        <taxon>Eukaryota</taxon>
        <taxon>Metazoa</taxon>
        <taxon>Chordata</taxon>
        <taxon>Craniata</taxon>
        <taxon>Vertebrata</taxon>
        <taxon>Euteleostomi</taxon>
        <taxon>Mammalia</taxon>
        <taxon>Eutheria</taxon>
        <taxon>Laurasiatheria</taxon>
        <taxon>Carnivora</taxon>
        <taxon>Caniformia</taxon>
        <taxon>Musteloidea</taxon>
        <taxon>Mustelidae</taxon>
        <taxon>Mustelinae</taxon>
        <taxon>Mustela</taxon>
    </lineage>
</organism>
<dbReference type="GO" id="GO:0005743">
    <property type="term" value="C:mitochondrial inner membrane"/>
    <property type="evidence" value="ECO:0007669"/>
    <property type="project" value="UniProtKB-SubCell"/>
</dbReference>
<comment type="function">
    <text evidence="12">Component of the cytochrome c oxidase, the last enzyme in the mitochondrial electron transport chain which drives oxidative phosphorylation. The respiratory chain contains 3 multisubunit complexes succinate dehydrogenase (complex II, CII), ubiquinol-cytochrome c oxidoreductase (cytochrome b-c1 complex, complex III, CIII) and cytochrome c oxidase (complex IV, CIV), that cooperate to transfer electrons derived from NADH and succinate to molecular oxygen, creating an electrochemical gradient over the inner membrane that drives transmembrane transport and the ATP synthase. Cytochrome c oxidase is the component of the respiratory chain that catalyzes the reduction of oxygen to water. Electrons originating from reduced cytochrome c in the intermembrane space (IMS) are transferred via the dinuclear copper A center (CU(A)) of subunit 2 and heme A of subunit 1 to the active site in subunit 1, a binuclear center (BNC) formed by heme A3 and copper B (CU(B)). The BNC reduces molecular oxygen to 2 water molecules using 4 electrons from cytochrome c in the IMS and 4 protons from the mitochondrial matrix.</text>
</comment>
<evidence type="ECO:0000256" key="5">
    <source>
        <dbReference type="ARBA" id="ARBA00022692"/>
    </source>
</evidence>
<comment type="similarity">
    <text evidence="3 12">Belongs to the cytochrome c oxidase VIIc family.</text>
</comment>
<dbReference type="OrthoDB" id="9974841at2759"/>
<reference evidence="14" key="1">
    <citation type="submission" date="2025-08" db="UniProtKB">
        <authorList>
            <consortium name="RefSeq"/>
        </authorList>
    </citation>
    <scope>IDENTIFICATION</scope>
    <source>
        <tissue evidence="14">Brain</tissue>
    </source>
</reference>
<evidence type="ECO:0000256" key="9">
    <source>
        <dbReference type="ARBA" id="ARBA00023128"/>
    </source>
</evidence>
<evidence type="ECO:0000313" key="13">
    <source>
        <dbReference type="Proteomes" id="UP000000715"/>
    </source>
</evidence>
<dbReference type="PANTHER" id="PTHR13313:SF0">
    <property type="entry name" value="CYTOCHROME C OXIDASE SUBUNIT 7C, MITOCHONDRIAL"/>
    <property type="match status" value="1"/>
</dbReference>
<proteinExistence type="inferred from homology"/>
<evidence type="ECO:0000256" key="12">
    <source>
        <dbReference type="RuleBase" id="RU368123"/>
    </source>
</evidence>
<keyword evidence="8 12" id="KW-1133">Transmembrane helix</keyword>